<dbReference type="PANTHER" id="PTHR32468:SF17">
    <property type="entry name" value="CATION_H(+) ANTIPORTER 4"/>
    <property type="match status" value="1"/>
</dbReference>
<evidence type="ECO:0000313" key="6">
    <source>
        <dbReference type="EMBL" id="GKV22309.1"/>
    </source>
</evidence>
<gene>
    <name evidence="6" type="ORF">SLEP1_g32190</name>
</gene>
<keyword evidence="1" id="KW-0813">Transport</keyword>
<organism evidence="6 7">
    <name type="scientific">Rubroshorea leprosula</name>
    <dbReference type="NCBI Taxonomy" id="152421"/>
    <lineage>
        <taxon>Eukaryota</taxon>
        <taxon>Viridiplantae</taxon>
        <taxon>Streptophyta</taxon>
        <taxon>Embryophyta</taxon>
        <taxon>Tracheophyta</taxon>
        <taxon>Spermatophyta</taxon>
        <taxon>Magnoliopsida</taxon>
        <taxon>eudicotyledons</taxon>
        <taxon>Gunneridae</taxon>
        <taxon>Pentapetalae</taxon>
        <taxon>rosids</taxon>
        <taxon>malvids</taxon>
        <taxon>Malvales</taxon>
        <taxon>Dipterocarpaceae</taxon>
        <taxon>Rubroshorea</taxon>
    </lineage>
</organism>
<dbReference type="EMBL" id="BPVZ01000059">
    <property type="protein sequence ID" value="GKV22309.1"/>
    <property type="molecule type" value="Genomic_DNA"/>
</dbReference>
<protein>
    <recommendedName>
        <fullName evidence="5">Cation/H(+) antiporter central domain-containing protein</fullName>
    </recommendedName>
</protein>
<dbReference type="GO" id="GO:0098662">
    <property type="term" value="P:inorganic cation transmembrane transport"/>
    <property type="evidence" value="ECO:0007669"/>
    <property type="project" value="TreeGrafter"/>
</dbReference>
<evidence type="ECO:0000256" key="1">
    <source>
        <dbReference type="ARBA" id="ARBA00022448"/>
    </source>
</evidence>
<sequence>MSFIQFERDHWEAVEVNVFTVISPPNLMHEDICNLALDEQMSFIILPFHRQLSIDGTIESEDQATRNLNCNILKTAPCSVGMLIEGRRHLRRFGSKDSSASSSIYSIAIIFLGGNDDQEALTLAKRFSQDARVGLTVVHLKAPNNVGTMMSEDDAVLNDKILEDVKDNKYVTYIEEEVKDGQETSVFLRSMVNEHHLIIVGRQYNVENPQRQMA</sequence>
<name>A0AAV5KCQ4_9ROSI</name>
<keyword evidence="3" id="KW-0630">Potassium</keyword>
<evidence type="ECO:0000256" key="3">
    <source>
        <dbReference type="ARBA" id="ARBA00022958"/>
    </source>
</evidence>
<dbReference type="GO" id="GO:0006885">
    <property type="term" value="P:regulation of pH"/>
    <property type="evidence" value="ECO:0007669"/>
    <property type="project" value="TreeGrafter"/>
</dbReference>
<keyword evidence="2" id="KW-0633">Potassium transport</keyword>
<evidence type="ECO:0000313" key="7">
    <source>
        <dbReference type="Proteomes" id="UP001054252"/>
    </source>
</evidence>
<dbReference type="InterPro" id="IPR050794">
    <property type="entry name" value="CPA2_transporter"/>
</dbReference>
<proteinExistence type="predicted"/>
<feature type="domain" description="Cation/H(+) antiporter central" evidence="5">
    <location>
        <begin position="12"/>
        <end position="85"/>
    </location>
</feature>
<accession>A0AAV5KCQ4</accession>
<reference evidence="6 7" key="1">
    <citation type="journal article" date="2021" name="Commun. Biol.">
        <title>The genome of Shorea leprosula (Dipterocarpaceae) highlights the ecological relevance of drought in aseasonal tropical rainforests.</title>
        <authorList>
            <person name="Ng K.K.S."/>
            <person name="Kobayashi M.J."/>
            <person name="Fawcett J.A."/>
            <person name="Hatakeyama M."/>
            <person name="Paape T."/>
            <person name="Ng C.H."/>
            <person name="Ang C.C."/>
            <person name="Tnah L.H."/>
            <person name="Lee C.T."/>
            <person name="Nishiyama T."/>
            <person name="Sese J."/>
            <person name="O'Brien M.J."/>
            <person name="Copetti D."/>
            <person name="Mohd Noor M.I."/>
            <person name="Ong R.C."/>
            <person name="Putra M."/>
            <person name="Sireger I.Z."/>
            <person name="Indrioko S."/>
            <person name="Kosugi Y."/>
            <person name="Izuno A."/>
            <person name="Isagi Y."/>
            <person name="Lee S.L."/>
            <person name="Shimizu K.K."/>
        </authorList>
    </citation>
    <scope>NUCLEOTIDE SEQUENCE [LARGE SCALE GENOMIC DNA]</scope>
    <source>
        <strain evidence="6">214</strain>
    </source>
</reference>
<dbReference type="GO" id="GO:0006813">
    <property type="term" value="P:potassium ion transport"/>
    <property type="evidence" value="ECO:0007669"/>
    <property type="project" value="UniProtKB-KW"/>
</dbReference>
<dbReference type="Pfam" id="PF23256">
    <property type="entry name" value="CHX17_2nd"/>
    <property type="match status" value="1"/>
</dbReference>
<comment type="caution">
    <text evidence="6">The sequence shown here is derived from an EMBL/GenBank/DDBJ whole genome shotgun (WGS) entry which is preliminary data.</text>
</comment>
<dbReference type="PANTHER" id="PTHR32468">
    <property type="entry name" value="CATION/H + ANTIPORTER"/>
    <property type="match status" value="1"/>
</dbReference>
<evidence type="ECO:0000259" key="5">
    <source>
        <dbReference type="Pfam" id="PF23256"/>
    </source>
</evidence>
<keyword evidence="7" id="KW-1185">Reference proteome</keyword>
<evidence type="ECO:0000256" key="4">
    <source>
        <dbReference type="ARBA" id="ARBA00023065"/>
    </source>
</evidence>
<evidence type="ECO:0000256" key="2">
    <source>
        <dbReference type="ARBA" id="ARBA00022538"/>
    </source>
</evidence>
<dbReference type="AlphaFoldDB" id="A0AAV5KCQ4"/>
<dbReference type="Proteomes" id="UP001054252">
    <property type="component" value="Unassembled WGS sequence"/>
</dbReference>
<dbReference type="GO" id="GO:0012505">
    <property type="term" value="C:endomembrane system"/>
    <property type="evidence" value="ECO:0007669"/>
    <property type="project" value="TreeGrafter"/>
</dbReference>
<dbReference type="InterPro" id="IPR057291">
    <property type="entry name" value="CHX17_2nd"/>
</dbReference>
<keyword evidence="4" id="KW-0406">Ion transport</keyword>